<dbReference type="InterPro" id="IPR008258">
    <property type="entry name" value="Transglycosylase_SLT_dom_1"/>
</dbReference>
<comment type="caution">
    <text evidence="4">The sequence shown here is derived from an EMBL/GenBank/DDBJ whole genome shotgun (WGS) entry which is preliminary data.</text>
</comment>
<dbReference type="Proteomes" id="UP000197174">
    <property type="component" value="Unassembled WGS sequence"/>
</dbReference>
<evidence type="ECO:0000256" key="2">
    <source>
        <dbReference type="SAM" id="Phobius"/>
    </source>
</evidence>
<keyword evidence="2" id="KW-1133">Transmembrane helix</keyword>
<feature type="transmembrane region" description="Helical" evidence="2">
    <location>
        <begin position="53"/>
        <end position="75"/>
    </location>
</feature>
<organism evidence="4 5">
    <name type="scientific">Micromonospora wenchangensis</name>
    <dbReference type="NCBI Taxonomy" id="1185415"/>
    <lineage>
        <taxon>Bacteria</taxon>
        <taxon>Bacillati</taxon>
        <taxon>Actinomycetota</taxon>
        <taxon>Actinomycetes</taxon>
        <taxon>Micromonosporales</taxon>
        <taxon>Micromonosporaceae</taxon>
        <taxon>Micromonospora</taxon>
    </lineage>
</organism>
<evidence type="ECO:0000259" key="3">
    <source>
        <dbReference type="Pfam" id="PF01464"/>
    </source>
</evidence>
<dbReference type="Pfam" id="PF01464">
    <property type="entry name" value="SLT"/>
    <property type="match status" value="1"/>
</dbReference>
<evidence type="ECO:0000313" key="4">
    <source>
        <dbReference type="EMBL" id="OWV05833.1"/>
    </source>
</evidence>
<accession>A0A246RK81</accession>
<feature type="transmembrane region" description="Helical" evidence="2">
    <location>
        <begin position="28"/>
        <end position="47"/>
    </location>
</feature>
<dbReference type="SUPFAM" id="SSF53955">
    <property type="entry name" value="Lysozyme-like"/>
    <property type="match status" value="1"/>
</dbReference>
<name>A0A246RK81_9ACTN</name>
<dbReference type="Gene3D" id="1.10.530.10">
    <property type="match status" value="1"/>
</dbReference>
<dbReference type="EMBL" id="MZMV01000027">
    <property type="protein sequence ID" value="OWV05833.1"/>
    <property type="molecule type" value="Genomic_DNA"/>
</dbReference>
<dbReference type="AlphaFoldDB" id="A0A246RK81"/>
<feature type="compositionally biased region" description="Pro residues" evidence="1">
    <location>
        <begin position="257"/>
        <end position="267"/>
    </location>
</feature>
<keyword evidence="5" id="KW-1185">Reference proteome</keyword>
<sequence>MVSSLGGDMAASDNDGTEPTQGSNRSSAALIGAAVAAGLSCLATPVAGVVGAAAVFVIGALGVLLAPLVALILLFGGGGGSADPVSVADDSLAAAQGDGKGTLDPDQVPEGLADSIEDAGKTCTQIGPVVIAAQIEVASGWDPAKVGPNGEKGISQLPPEVFTRYGEDTDDDGDTDAVDEEDSIAAQAKHVCALAGQAQALLDNGEAIGEVLDLTLAAYAVGIDEVRRAGGVPSTNAAQLYLAQVRSLFAKYQGLGGPPPSFPPTASPSPDASGD</sequence>
<feature type="region of interest" description="Disordered" evidence="1">
    <location>
        <begin position="1"/>
        <end position="24"/>
    </location>
</feature>
<evidence type="ECO:0000256" key="1">
    <source>
        <dbReference type="SAM" id="MobiDB-lite"/>
    </source>
</evidence>
<proteinExistence type="predicted"/>
<dbReference type="InterPro" id="IPR023346">
    <property type="entry name" value="Lysozyme-like_dom_sf"/>
</dbReference>
<protein>
    <recommendedName>
        <fullName evidence="3">Transglycosylase SLT domain-containing protein</fullName>
    </recommendedName>
</protein>
<keyword evidence="2" id="KW-0472">Membrane</keyword>
<feature type="region of interest" description="Disordered" evidence="1">
    <location>
        <begin position="253"/>
        <end position="275"/>
    </location>
</feature>
<feature type="domain" description="Transglycosylase SLT" evidence="3">
    <location>
        <begin position="125"/>
        <end position="235"/>
    </location>
</feature>
<evidence type="ECO:0000313" key="5">
    <source>
        <dbReference type="Proteomes" id="UP000197174"/>
    </source>
</evidence>
<keyword evidence="2" id="KW-0812">Transmembrane</keyword>
<dbReference type="CDD" id="cd00254">
    <property type="entry name" value="LT-like"/>
    <property type="match status" value="1"/>
</dbReference>
<gene>
    <name evidence="4" type="ORF">B5D80_17335</name>
</gene>
<reference evidence="4 5" key="1">
    <citation type="submission" date="2017-03" db="EMBL/GenBank/DDBJ databases">
        <title>Whole genome sequence of Micromonospora wenchangensis, isolated from mangrove soil.</title>
        <authorList>
            <person name="Yang H."/>
        </authorList>
    </citation>
    <scope>NUCLEOTIDE SEQUENCE [LARGE SCALE GENOMIC DNA]</scope>
    <source>
        <strain evidence="4 5">CCTCC AA 2012002</strain>
    </source>
</reference>